<name>A0A820NM61_9BILA</name>
<dbReference type="EMBL" id="CAJNYD010001178">
    <property type="protein sequence ID" value="CAF3322507.1"/>
    <property type="molecule type" value="Genomic_DNA"/>
</dbReference>
<dbReference type="Proteomes" id="UP000663833">
    <property type="component" value="Unassembled WGS sequence"/>
</dbReference>
<gene>
    <name evidence="3" type="ORF">HFQ381_LOCUS19367</name>
    <name evidence="2" type="ORF">LUA448_LOCUS10099</name>
</gene>
<evidence type="ECO:0000313" key="3">
    <source>
        <dbReference type="EMBL" id="CAF4390443.1"/>
    </source>
</evidence>
<dbReference type="EMBL" id="CAJOBO010001567">
    <property type="protein sequence ID" value="CAF4390443.1"/>
    <property type="molecule type" value="Genomic_DNA"/>
</dbReference>
<proteinExistence type="predicted"/>
<comment type="caution">
    <text evidence="3">The sequence shown here is derived from an EMBL/GenBank/DDBJ whole genome shotgun (WGS) entry which is preliminary data.</text>
</comment>
<dbReference type="InterPro" id="IPR011944">
    <property type="entry name" value="Steroid_delta5-4_isomerase"/>
</dbReference>
<dbReference type="Pfam" id="PF13474">
    <property type="entry name" value="SnoaL_3"/>
    <property type="match status" value="1"/>
</dbReference>
<feature type="domain" description="SnoaL-like" evidence="1">
    <location>
        <begin position="11"/>
        <end position="132"/>
    </location>
</feature>
<dbReference type="SUPFAM" id="SSF54427">
    <property type="entry name" value="NTF2-like"/>
    <property type="match status" value="1"/>
</dbReference>
<dbReference type="NCBIfam" id="TIGR02246">
    <property type="entry name" value="SgcJ/EcaC family oxidoreductase"/>
    <property type="match status" value="1"/>
</dbReference>
<accession>A0A820NM61</accession>
<protein>
    <recommendedName>
        <fullName evidence="1">SnoaL-like domain-containing protein</fullName>
    </recommendedName>
</protein>
<dbReference type="AlphaFoldDB" id="A0A820NM61"/>
<dbReference type="InterPro" id="IPR032710">
    <property type="entry name" value="NTF2-like_dom_sf"/>
</dbReference>
<dbReference type="Proteomes" id="UP000663851">
    <property type="component" value="Unassembled WGS sequence"/>
</dbReference>
<organism evidence="3 4">
    <name type="scientific">Rotaria socialis</name>
    <dbReference type="NCBI Taxonomy" id="392032"/>
    <lineage>
        <taxon>Eukaryota</taxon>
        <taxon>Metazoa</taxon>
        <taxon>Spiralia</taxon>
        <taxon>Gnathifera</taxon>
        <taxon>Rotifera</taxon>
        <taxon>Eurotatoria</taxon>
        <taxon>Bdelloidea</taxon>
        <taxon>Philodinida</taxon>
        <taxon>Philodinidae</taxon>
        <taxon>Rotaria</taxon>
    </lineage>
</organism>
<evidence type="ECO:0000313" key="2">
    <source>
        <dbReference type="EMBL" id="CAF3322507.1"/>
    </source>
</evidence>
<dbReference type="Gene3D" id="3.10.450.50">
    <property type="match status" value="1"/>
</dbReference>
<evidence type="ECO:0000259" key="1">
    <source>
        <dbReference type="Pfam" id="PF13474"/>
    </source>
</evidence>
<dbReference type="InterPro" id="IPR037401">
    <property type="entry name" value="SnoaL-like"/>
</dbReference>
<evidence type="ECO:0000313" key="4">
    <source>
        <dbReference type="Proteomes" id="UP000663851"/>
    </source>
</evidence>
<sequence>MTLENNDETQIQQLINDWTSALCAKDIDRMMVNYADDVIVFDVKPPFQIKGVTEWRRTWEQCLPYFPESFQVETRDMNINVSGDTAFVHWVSWFTGMPKDHPAGQTWMRATVGYKRQNGRWFIAHEHVSLPFNPETSQVVLTPDI</sequence>
<reference evidence="3" key="1">
    <citation type="submission" date="2021-02" db="EMBL/GenBank/DDBJ databases">
        <authorList>
            <person name="Nowell W R."/>
        </authorList>
    </citation>
    <scope>NUCLEOTIDE SEQUENCE</scope>
</reference>